<reference evidence="2" key="1">
    <citation type="journal article" date="2023" name="G3 (Bethesda)">
        <title>Genome assembly and association tests identify interacting loci associated with vigor, precocity, and sex in interspecific pistachio rootstocks.</title>
        <authorList>
            <person name="Palmer W."/>
            <person name="Jacygrad E."/>
            <person name="Sagayaradj S."/>
            <person name="Cavanaugh K."/>
            <person name="Han R."/>
            <person name="Bertier L."/>
            <person name="Beede B."/>
            <person name="Kafkas S."/>
            <person name="Golino D."/>
            <person name="Preece J."/>
            <person name="Michelmore R."/>
        </authorList>
    </citation>
    <scope>NUCLEOTIDE SEQUENCE [LARGE SCALE GENOMIC DNA]</scope>
</reference>
<name>A0ACC1AJA7_9ROSI</name>
<dbReference type="Proteomes" id="UP001164250">
    <property type="component" value="Chromosome 10"/>
</dbReference>
<comment type="caution">
    <text evidence="1">The sequence shown here is derived from an EMBL/GenBank/DDBJ whole genome shotgun (WGS) entry which is preliminary data.</text>
</comment>
<proteinExistence type="predicted"/>
<keyword evidence="2" id="KW-1185">Reference proteome</keyword>
<organism evidence="1 2">
    <name type="scientific">Pistacia atlantica</name>
    <dbReference type="NCBI Taxonomy" id="434234"/>
    <lineage>
        <taxon>Eukaryota</taxon>
        <taxon>Viridiplantae</taxon>
        <taxon>Streptophyta</taxon>
        <taxon>Embryophyta</taxon>
        <taxon>Tracheophyta</taxon>
        <taxon>Spermatophyta</taxon>
        <taxon>Magnoliopsida</taxon>
        <taxon>eudicotyledons</taxon>
        <taxon>Gunneridae</taxon>
        <taxon>Pentapetalae</taxon>
        <taxon>rosids</taxon>
        <taxon>malvids</taxon>
        <taxon>Sapindales</taxon>
        <taxon>Anacardiaceae</taxon>
        <taxon>Pistacia</taxon>
    </lineage>
</organism>
<sequence length="681" mass="73748">MVAAVSTTINNSKTTSQNRTRPPLLPSDPENALANRRPKSREVTSRYLSSSSSSSSSTSSTTSKRCPSPLVSRTALSTAMMTPIPSSHSTIRRSQSVERRRPVTPRSNGNNSSLDVRTGEISAAQKMLFTSARSLSVSFQGESFSLQVSKAKPAPSPSPISAVRKGTPERRKAITPARGTVVHTENSKLERWPGRLRQPNSMSRSVDYTDERKKLSGGSGGNVVRALQNSMVDNNNNRALFETRLSTDSANALLERIQMQKKKDDVINGSDGRCDLVASDTESVSSGSNSEAHESNGVVNQGQRGPRGIVVPARFWHETNNRLRRQTDPGSPISKNNGVKTASTPKLGVAKKFGIDSPVSSPKGVVNTRGLVSPIRGAIRPASPSKLATSATSSPVRGVSPSRIRNLVGVGASSNLSNVNNTPSILSFAADVRRGKIGENRVVDAHLLRLFYNRLLQWRFANARADAALSAQRWNAEVDSCYGLMGTCLKALLIEGYKVKMVLLLLLQQADRRSLYNAWITTSKLRESVRAKRTELQLLRQNLKLTSILRGQMMYLEESSLMERDYSSSLLGAIEALRASTLRLPVVGGARADVQNVKDAISSAVDVMQAMASSICLLLSKAGEVNSLVAELAHVSAKEHVLLCHCKDLLSAIAAMQVKECSVRTQILQVERIPSSLTTKV</sequence>
<dbReference type="EMBL" id="CM047906">
    <property type="protein sequence ID" value="KAJ0086781.1"/>
    <property type="molecule type" value="Genomic_DNA"/>
</dbReference>
<protein>
    <submittedName>
        <fullName evidence="1">Uncharacterized protein</fullName>
    </submittedName>
</protein>
<gene>
    <name evidence="1" type="ORF">Patl1_08838</name>
</gene>
<evidence type="ECO:0000313" key="1">
    <source>
        <dbReference type="EMBL" id="KAJ0086781.1"/>
    </source>
</evidence>
<accession>A0ACC1AJA7</accession>
<evidence type="ECO:0000313" key="2">
    <source>
        <dbReference type="Proteomes" id="UP001164250"/>
    </source>
</evidence>